<dbReference type="Proteomes" id="UP000543598">
    <property type="component" value="Unassembled WGS sequence"/>
</dbReference>
<protein>
    <submittedName>
        <fullName evidence="2">Uncharacterized protein</fullName>
    </submittedName>
</protein>
<evidence type="ECO:0000256" key="1">
    <source>
        <dbReference type="SAM" id="Phobius"/>
    </source>
</evidence>
<feature type="transmembrane region" description="Helical" evidence="1">
    <location>
        <begin position="76"/>
        <end position="100"/>
    </location>
</feature>
<gene>
    <name evidence="2" type="ORF">HLA99_01815</name>
</gene>
<name>A0A7Y2LYR8_9MICO</name>
<keyword evidence="1" id="KW-0472">Membrane</keyword>
<comment type="caution">
    <text evidence="2">The sequence shown here is derived from an EMBL/GenBank/DDBJ whole genome shotgun (WGS) entry which is preliminary data.</text>
</comment>
<keyword evidence="1" id="KW-1133">Transmembrane helix</keyword>
<reference evidence="2 3" key="1">
    <citation type="submission" date="2020-05" db="EMBL/GenBank/DDBJ databases">
        <title>MicrobeNet Type strains.</title>
        <authorList>
            <person name="Nicholson A.C."/>
        </authorList>
    </citation>
    <scope>NUCLEOTIDE SEQUENCE [LARGE SCALE GENOMIC DNA]</scope>
    <source>
        <strain evidence="2 3">JCM 14282</strain>
    </source>
</reference>
<accession>A0A7Y2LYR8</accession>
<evidence type="ECO:0000313" key="2">
    <source>
        <dbReference type="EMBL" id="NNH02604.1"/>
    </source>
</evidence>
<dbReference type="AlphaFoldDB" id="A0A7Y2LYR8"/>
<evidence type="ECO:0000313" key="3">
    <source>
        <dbReference type="Proteomes" id="UP000543598"/>
    </source>
</evidence>
<sequence>MPVWLLGTIMGLFGLFYAYAVWNAIANLIQTAQFFGDAGRPLNAFGWAVWIFAIVFPVIVYVFAFRLSHRRPAHHALLIMLTGLGLVAVFWLDLVAYTALSPSSLLS</sequence>
<feature type="transmembrane region" description="Helical" evidence="1">
    <location>
        <begin position="44"/>
        <end position="64"/>
    </location>
</feature>
<organism evidence="2 3">
    <name type="scientific">Microbacterium ulmi</name>
    <dbReference type="NCBI Taxonomy" id="179095"/>
    <lineage>
        <taxon>Bacteria</taxon>
        <taxon>Bacillati</taxon>
        <taxon>Actinomycetota</taxon>
        <taxon>Actinomycetes</taxon>
        <taxon>Micrococcales</taxon>
        <taxon>Microbacteriaceae</taxon>
        <taxon>Microbacterium</taxon>
    </lineage>
</organism>
<keyword evidence="3" id="KW-1185">Reference proteome</keyword>
<proteinExistence type="predicted"/>
<dbReference type="EMBL" id="JABEMB010000001">
    <property type="protein sequence ID" value="NNH02604.1"/>
    <property type="molecule type" value="Genomic_DNA"/>
</dbReference>
<keyword evidence="1" id="KW-0812">Transmembrane</keyword>